<dbReference type="RefSeq" id="WP_173416839.1">
    <property type="nucleotide sequence ID" value="NZ_CP054139.1"/>
</dbReference>
<evidence type="ECO:0000256" key="1">
    <source>
        <dbReference type="SAM" id="SignalP"/>
    </source>
</evidence>
<dbReference type="InterPro" id="IPR024618">
    <property type="entry name" value="DUF3857"/>
</dbReference>
<feature type="chain" id="PRO_5028891706" evidence="1">
    <location>
        <begin position="21"/>
        <end position="664"/>
    </location>
</feature>
<name>A0A7D4PW75_9SPHI</name>
<sequence length="664" mass="76181">MKYTTTMLLACLLTASAAIAQKKPEALTIPTTQPYGKIDIADLELKNCDFEKDANAMVLFDKADTYYDSDLNTITMERHKRIKVFNDNGKDVANIRIEYISASHYEYITGLDAETFNLVNGKVEITKLDKKVLYTETVDKSTSAIVFSFPNVKPGSVIEFKYKWGTPDYSNLPDWSFQSKIPTRYSEWTTQIPDLLYFTTQSHVTMPYVVNKNKAESRSVGSAADVVSYTLDVNTKALANIPSLPDEPYMGAQSDNEQSLIYHLTYVKPTTGFVRSYSDSWAKLGGILADHEDFGAQLKRKLANEDAIIAKAKTMKLDRDKMIYIFKEVQSAMKWDGVDRWYTNDGTVKAWEKKTGNSSEVNLILYHLLYRAGVEAYPMVVSTRSHGKVNPAYSFLYQFNRAVVYKPIDEKSYYILDATGKYNTYNEIPDELLNSTGLYIDKDDKRYNTVVLKKENPVQQVIMVSADIKPDGKMNGTANLSEYSYNRIKGIKKYKTDGEQKYIDFLRNNDNSLKISALKLENMEVDTLPLAQTFEFKQDLTGSDGNYIYFMPAMFAPMRNNPFLKEERMSDIDFGYRDNFSMVGTYKMPEGYKADALPKNITMQMPDESIIFRRIVAEQDGNIVVRFVIDHKKPIFYKQDYDKIFDFYKKLHELMNEQIVLKKA</sequence>
<protein>
    <submittedName>
        <fullName evidence="3">DUF3857 domain-containing protein</fullName>
    </submittedName>
</protein>
<dbReference type="EMBL" id="CP054139">
    <property type="protein sequence ID" value="QKJ32188.1"/>
    <property type="molecule type" value="Genomic_DNA"/>
</dbReference>
<keyword evidence="1" id="KW-0732">Signal</keyword>
<feature type="domain" description="DUF3857" evidence="2">
    <location>
        <begin position="75"/>
        <end position="203"/>
    </location>
</feature>
<dbReference type="AlphaFoldDB" id="A0A7D4PW75"/>
<organism evidence="3 4">
    <name type="scientific">Mucilaginibacter mali</name>
    <dbReference type="NCBI Taxonomy" id="2740462"/>
    <lineage>
        <taxon>Bacteria</taxon>
        <taxon>Pseudomonadati</taxon>
        <taxon>Bacteroidota</taxon>
        <taxon>Sphingobacteriia</taxon>
        <taxon>Sphingobacteriales</taxon>
        <taxon>Sphingobacteriaceae</taxon>
        <taxon>Mucilaginibacter</taxon>
    </lineage>
</organism>
<keyword evidence="4" id="KW-1185">Reference proteome</keyword>
<proteinExistence type="predicted"/>
<dbReference type="Pfam" id="PF12969">
    <property type="entry name" value="DUF3857"/>
    <property type="match status" value="1"/>
</dbReference>
<dbReference type="Gene3D" id="3.10.620.30">
    <property type="match status" value="1"/>
</dbReference>
<dbReference type="Gene3D" id="2.60.120.1130">
    <property type="match status" value="1"/>
</dbReference>
<gene>
    <name evidence="3" type="ORF">HQ865_21290</name>
</gene>
<dbReference type="Gene3D" id="2.60.40.3140">
    <property type="match status" value="1"/>
</dbReference>
<accession>A0A7D4PW75</accession>
<dbReference type="KEGG" id="mmab:HQ865_21290"/>
<reference evidence="3 4" key="1">
    <citation type="submission" date="2020-05" db="EMBL/GenBank/DDBJ databases">
        <title>Mucilaginibacter mali sp. nov.</title>
        <authorList>
            <person name="Kim H.S."/>
            <person name="Lee K.C."/>
            <person name="Suh M.K."/>
            <person name="Kim J.-S."/>
            <person name="Han K.-I."/>
            <person name="Eom M.K."/>
            <person name="Shin Y.K."/>
            <person name="Lee J.-S."/>
        </authorList>
    </citation>
    <scope>NUCLEOTIDE SEQUENCE [LARGE SCALE GENOMIC DNA]</scope>
    <source>
        <strain evidence="3 4">G2-14</strain>
    </source>
</reference>
<evidence type="ECO:0000313" key="4">
    <source>
        <dbReference type="Proteomes" id="UP000505355"/>
    </source>
</evidence>
<evidence type="ECO:0000259" key="2">
    <source>
        <dbReference type="Pfam" id="PF12969"/>
    </source>
</evidence>
<dbReference type="Proteomes" id="UP000505355">
    <property type="component" value="Chromosome"/>
</dbReference>
<evidence type="ECO:0000313" key="3">
    <source>
        <dbReference type="EMBL" id="QKJ32188.1"/>
    </source>
</evidence>
<feature type="signal peptide" evidence="1">
    <location>
        <begin position="1"/>
        <end position="20"/>
    </location>
</feature>